<keyword evidence="11" id="KW-0186">Copper</keyword>
<protein>
    <recommendedName>
        <fullName evidence="6">L-ascorbate oxidase</fullName>
        <ecNumber evidence="5">1.10.3.3</ecNumber>
    </recommendedName>
</protein>
<feature type="domain" description="Plastocyanin-like" evidence="17">
    <location>
        <begin position="438"/>
        <end position="560"/>
    </location>
</feature>
<evidence type="ECO:0000256" key="1">
    <source>
        <dbReference type="ARBA" id="ARBA00001935"/>
    </source>
</evidence>
<evidence type="ECO:0000256" key="14">
    <source>
        <dbReference type="ARBA" id="ARBA00048908"/>
    </source>
</evidence>
<dbReference type="GO" id="GO:0005576">
    <property type="term" value="C:extracellular region"/>
    <property type="evidence" value="ECO:0007669"/>
    <property type="project" value="UniProtKB-SubCell"/>
</dbReference>
<evidence type="ECO:0000256" key="11">
    <source>
        <dbReference type="ARBA" id="ARBA00023008"/>
    </source>
</evidence>
<keyword evidence="7" id="KW-0964">Secreted</keyword>
<comment type="similarity">
    <text evidence="3">Belongs to the multicopper oxidase family.</text>
</comment>
<keyword evidence="8" id="KW-0479">Metal-binding</keyword>
<dbReference type="Gene3D" id="2.60.40.420">
    <property type="entry name" value="Cupredoxins - blue copper proteins"/>
    <property type="match status" value="3"/>
</dbReference>
<proteinExistence type="inferred from homology"/>
<dbReference type="PANTHER" id="PTHR11709:SF237">
    <property type="entry name" value="L-ASCORBATE OXIDASE"/>
    <property type="match status" value="1"/>
</dbReference>
<dbReference type="InterPro" id="IPR011706">
    <property type="entry name" value="Cu-oxidase_C"/>
</dbReference>
<evidence type="ECO:0000259" key="16">
    <source>
        <dbReference type="Pfam" id="PF00394"/>
    </source>
</evidence>
<evidence type="ECO:0000313" key="19">
    <source>
        <dbReference type="Proteomes" id="UP001652660"/>
    </source>
</evidence>
<evidence type="ECO:0000313" key="20">
    <source>
        <dbReference type="RefSeq" id="XP_027074442.2"/>
    </source>
</evidence>
<keyword evidence="13" id="KW-0325">Glycoprotein</keyword>
<keyword evidence="15" id="KW-0732">Signal</keyword>
<evidence type="ECO:0000256" key="15">
    <source>
        <dbReference type="SAM" id="SignalP"/>
    </source>
</evidence>
<dbReference type="PANTHER" id="PTHR11709">
    <property type="entry name" value="MULTI-COPPER OXIDASE"/>
    <property type="match status" value="1"/>
</dbReference>
<keyword evidence="19" id="KW-1185">Reference proteome</keyword>
<dbReference type="RefSeq" id="XP_027074442.2">
    <property type="nucleotide sequence ID" value="XM_027218641.2"/>
</dbReference>
<dbReference type="SUPFAM" id="SSF49503">
    <property type="entry name" value="Cupredoxins"/>
    <property type="match status" value="3"/>
</dbReference>
<dbReference type="Pfam" id="PF07731">
    <property type="entry name" value="Cu-oxidase_2"/>
    <property type="match status" value="1"/>
</dbReference>
<dbReference type="PROSITE" id="PS00080">
    <property type="entry name" value="MULTICOPPER_OXIDASE2"/>
    <property type="match status" value="1"/>
</dbReference>
<dbReference type="CDD" id="cd13893">
    <property type="entry name" value="CuRO_3_AAO"/>
    <property type="match status" value="1"/>
</dbReference>
<gene>
    <name evidence="20" type="primary">LOC113698725</name>
</gene>
<evidence type="ECO:0000256" key="3">
    <source>
        <dbReference type="ARBA" id="ARBA00010609"/>
    </source>
</evidence>
<dbReference type="InterPro" id="IPR011707">
    <property type="entry name" value="Cu-oxidase-like_N"/>
</dbReference>
<comment type="subunit">
    <text evidence="4">Dimer.</text>
</comment>
<dbReference type="Proteomes" id="UP001652660">
    <property type="component" value="Chromosome 7c"/>
</dbReference>
<dbReference type="InterPro" id="IPR017760">
    <property type="entry name" value="L-ascorbate_oxidase_pln"/>
</dbReference>
<reference evidence="20" key="2">
    <citation type="submission" date="2025-08" db="UniProtKB">
        <authorList>
            <consortium name="RefSeq"/>
        </authorList>
    </citation>
    <scope>IDENTIFICATION</scope>
    <source>
        <tissue evidence="20">Leaves</tissue>
    </source>
</reference>
<evidence type="ECO:0000256" key="8">
    <source>
        <dbReference type="ARBA" id="ARBA00022723"/>
    </source>
</evidence>
<evidence type="ECO:0000259" key="17">
    <source>
        <dbReference type="Pfam" id="PF07731"/>
    </source>
</evidence>
<dbReference type="OrthoDB" id="2121828at2759"/>
<evidence type="ECO:0000256" key="13">
    <source>
        <dbReference type="ARBA" id="ARBA00023180"/>
    </source>
</evidence>
<dbReference type="AlphaFoldDB" id="A0A6P6T938"/>
<organism evidence="19 20">
    <name type="scientific">Coffea arabica</name>
    <name type="common">Arabian coffee</name>
    <dbReference type="NCBI Taxonomy" id="13443"/>
    <lineage>
        <taxon>Eukaryota</taxon>
        <taxon>Viridiplantae</taxon>
        <taxon>Streptophyta</taxon>
        <taxon>Embryophyta</taxon>
        <taxon>Tracheophyta</taxon>
        <taxon>Spermatophyta</taxon>
        <taxon>Magnoliopsida</taxon>
        <taxon>eudicotyledons</taxon>
        <taxon>Gunneridae</taxon>
        <taxon>Pentapetalae</taxon>
        <taxon>asterids</taxon>
        <taxon>lamiids</taxon>
        <taxon>Gentianales</taxon>
        <taxon>Rubiaceae</taxon>
        <taxon>Ixoroideae</taxon>
        <taxon>Gardenieae complex</taxon>
        <taxon>Bertiereae - Coffeeae clade</taxon>
        <taxon>Coffeeae</taxon>
        <taxon>Coffea</taxon>
    </lineage>
</organism>
<sequence>MGNMVKPFLQGRRLLETFLVLCLLVYVMDLPSAAKAAGKVNKHVWDVRYNYVSPDCYKKLAITINGLVPGPTIHAVEGETVVVQVTNSLVTENVAIHWHGIRQIGTPWSDGTESVTQCAIQPGDTFVYQFVVDKAGTYMYHAHYGMQLGDGIYGMIRVKAAHKEPFSYSSEHEILLSDWYHKNAYEHAIDLSSEPFVWVGEPNSVLIQGRAFACNEPGTEAGQCKEPNRKCSPFSLNVRPGRTIRLRIGSLTALSTLSFEIEDHEMTVVEADGNYVEPFKVKHLYLYSGETYSVLIKTSPKKDRSRNYWMVAKVVSRESSTPSGLAILNYNFNPPLALPPTDPPAGPHWNDTSDRIDQSVAVKAHHAYLNPPPKKSDRTIILLNTQNKIEGKVRWSLNNVSLNLPHTPYLIALKENLSYVLDHKIPPDSYDVENYDIHSVPKNTEAHPSTGGLYRLKFNSIVDVILQNANTMTPNVSETHPWHLHGHDFWVLGYGRGKFNMATDTASYNLTNPIMKNSVPLHPYGWTALRFRADNPGVWAFHCHIEFHFFLGMAVVFEEGIDQVGELPDSIMGCGETKPFVKP</sequence>
<dbReference type="InterPro" id="IPR002355">
    <property type="entry name" value="Cu_oxidase_Cu_BS"/>
</dbReference>
<dbReference type="Pfam" id="PF00394">
    <property type="entry name" value="Cu-oxidase"/>
    <property type="match status" value="1"/>
</dbReference>
<comment type="catalytic activity">
    <reaction evidence="14">
        <text>4 L-ascorbate + O2 = 4 monodehydro-L-ascorbate radical + 2 H2O</text>
        <dbReference type="Rhea" id="RHEA:30243"/>
        <dbReference type="ChEBI" id="CHEBI:15377"/>
        <dbReference type="ChEBI" id="CHEBI:15379"/>
        <dbReference type="ChEBI" id="CHEBI:38290"/>
        <dbReference type="ChEBI" id="CHEBI:59513"/>
        <dbReference type="EC" id="1.10.3.3"/>
    </reaction>
</comment>
<keyword evidence="12" id="KW-1015">Disulfide bond</keyword>
<keyword evidence="9" id="KW-0677">Repeat</keyword>
<evidence type="ECO:0000259" key="18">
    <source>
        <dbReference type="Pfam" id="PF07732"/>
    </source>
</evidence>
<dbReference type="InterPro" id="IPR034267">
    <property type="entry name" value="CuRO_3_AAO"/>
</dbReference>
<evidence type="ECO:0000256" key="9">
    <source>
        <dbReference type="ARBA" id="ARBA00022737"/>
    </source>
</evidence>
<comment type="cofactor">
    <cofactor evidence="1">
        <name>Cu cation</name>
        <dbReference type="ChEBI" id="CHEBI:23378"/>
    </cofactor>
</comment>
<feature type="domain" description="Plastocyanin-like" evidence="18">
    <location>
        <begin position="47"/>
        <end position="160"/>
    </location>
</feature>
<reference evidence="19" key="1">
    <citation type="journal article" date="2025" name="Foods">
        <title>Unveiling the Microbial Signatures of Arabica Coffee Cherries: Insights into Ripeness Specific Diversity, Functional Traits, and Implications for Quality and Safety.</title>
        <authorList>
            <consortium name="RefSeq"/>
            <person name="Tenea G.N."/>
            <person name="Cifuentes V."/>
            <person name="Reyes P."/>
            <person name="Cevallos-Vallejos M."/>
        </authorList>
    </citation>
    <scope>NUCLEOTIDE SEQUENCE [LARGE SCALE GENOMIC DNA]</scope>
</reference>
<evidence type="ECO:0000256" key="2">
    <source>
        <dbReference type="ARBA" id="ARBA00004613"/>
    </source>
</evidence>
<feature type="chain" id="PRO_5046101634" description="L-ascorbate oxidase" evidence="15">
    <location>
        <begin position="37"/>
        <end position="583"/>
    </location>
</feature>
<dbReference type="GO" id="GO:0008447">
    <property type="term" value="F:L-ascorbate oxidase activity"/>
    <property type="evidence" value="ECO:0007669"/>
    <property type="project" value="UniProtKB-EC"/>
</dbReference>
<dbReference type="InterPro" id="IPR008972">
    <property type="entry name" value="Cupredoxin"/>
</dbReference>
<evidence type="ECO:0000256" key="6">
    <source>
        <dbReference type="ARBA" id="ARBA00022095"/>
    </source>
</evidence>
<keyword evidence="10" id="KW-0560">Oxidoreductase</keyword>
<evidence type="ECO:0000256" key="12">
    <source>
        <dbReference type="ARBA" id="ARBA00023157"/>
    </source>
</evidence>
<accession>A0A6P6T938</accession>
<dbReference type="Pfam" id="PF07732">
    <property type="entry name" value="Cu-oxidase_3"/>
    <property type="match status" value="1"/>
</dbReference>
<evidence type="ECO:0000256" key="7">
    <source>
        <dbReference type="ARBA" id="ARBA00022525"/>
    </source>
</evidence>
<feature type="domain" description="Plastocyanin-like" evidence="16">
    <location>
        <begin position="174"/>
        <end position="331"/>
    </location>
</feature>
<evidence type="ECO:0000256" key="10">
    <source>
        <dbReference type="ARBA" id="ARBA00023002"/>
    </source>
</evidence>
<dbReference type="EC" id="1.10.3.3" evidence="5"/>
<comment type="subcellular location">
    <subcellularLocation>
        <location evidence="2">Secreted</location>
    </subcellularLocation>
</comment>
<dbReference type="GO" id="GO:0005507">
    <property type="term" value="F:copper ion binding"/>
    <property type="evidence" value="ECO:0007669"/>
    <property type="project" value="InterPro"/>
</dbReference>
<evidence type="ECO:0000256" key="4">
    <source>
        <dbReference type="ARBA" id="ARBA00011473"/>
    </source>
</evidence>
<dbReference type="InterPro" id="IPR045087">
    <property type="entry name" value="Cu-oxidase_fam"/>
</dbReference>
<dbReference type="NCBIfam" id="TIGR03388">
    <property type="entry name" value="ascorbase"/>
    <property type="match status" value="1"/>
</dbReference>
<feature type="signal peptide" evidence="15">
    <location>
        <begin position="1"/>
        <end position="36"/>
    </location>
</feature>
<name>A0A6P6T938_COFAR</name>
<dbReference type="InterPro" id="IPR001117">
    <property type="entry name" value="Cu-oxidase_2nd"/>
</dbReference>
<evidence type="ECO:0000256" key="5">
    <source>
        <dbReference type="ARBA" id="ARBA00012301"/>
    </source>
</evidence>
<dbReference type="GeneID" id="113698725"/>